<feature type="domain" description="RecX second three-helical" evidence="6">
    <location>
        <begin position="59"/>
        <end position="97"/>
    </location>
</feature>
<dbReference type="InterPro" id="IPR053925">
    <property type="entry name" value="RecX_HTH_3rd"/>
</dbReference>
<dbReference type="NCBIfam" id="NF001055">
    <property type="entry name" value="PRK00117.2-5"/>
    <property type="match status" value="1"/>
</dbReference>
<evidence type="ECO:0000256" key="4">
    <source>
        <dbReference type="ARBA" id="ARBA00022490"/>
    </source>
</evidence>
<evidence type="ECO:0000313" key="10">
    <source>
        <dbReference type="Proteomes" id="UP001065322"/>
    </source>
</evidence>
<organism evidence="9 10">
    <name type="scientific">Thalassolituus hydrocarboniclasticus</name>
    <dbReference type="NCBI Taxonomy" id="2742796"/>
    <lineage>
        <taxon>Bacteria</taxon>
        <taxon>Pseudomonadati</taxon>
        <taxon>Pseudomonadota</taxon>
        <taxon>Gammaproteobacteria</taxon>
        <taxon>Oceanospirillales</taxon>
        <taxon>Oceanospirillaceae</taxon>
        <taxon>Thalassolituus</taxon>
    </lineage>
</organism>
<feature type="domain" description="RecX first three-helical" evidence="8">
    <location>
        <begin position="14"/>
        <end position="52"/>
    </location>
</feature>
<feature type="domain" description="RecX third three-helical" evidence="7">
    <location>
        <begin position="104"/>
        <end position="150"/>
    </location>
</feature>
<dbReference type="InterPro" id="IPR036388">
    <property type="entry name" value="WH-like_DNA-bd_sf"/>
</dbReference>
<evidence type="ECO:0000313" key="9">
    <source>
        <dbReference type="EMBL" id="UXD88656.1"/>
    </source>
</evidence>
<protein>
    <recommendedName>
        <fullName evidence="3 5">Regulatory protein RecX</fullName>
    </recommendedName>
</protein>
<comment type="subcellular location">
    <subcellularLocation>
        <location evidence="1 5">Cytoplasm</location>
    </subcellularLocation>
</comment>
<dbReference type="PANTHER" id="PTHR33602:SF1">
    <property type="entry name" value="REGULATORY PROTEIN RECX FAMILY PROTEIN"/>
    <property type="match status" value="1"/>
</dbReference>
<keyword evidence="10" id="KW-1185">Reference proteome</keyword>
<comment type="similarity">
    <text evidence="2 5">Belongs to the RecX family.</text>
</comment>
<sequence length="162" mass="18763">MKKPKPELTQAELRRAAVDLLSRRDYSRRELSRKLSPKAADPDDVETVLDDLAERHWQSDERFAESFLNSRCQRYGPVRLQQELREKGLNAEQIQSAIANLSVDWYELALDLAQRKCPGGVSPQDMRERARLYRFLAYRGFTGEQTSYALEQLAIAEHSDSY</sequence>
<evidence type="ECO:0000256" key="1">
    <source>
        <dbReference type="ARBA" id="ARBA00004496"/>
    </source>
</evidence>
<evidence type="ECO:0000259" key="7">
    <source>
        <dbReference type="Pfam" id="PF21981"/>
    </source>
</evidence>
<dbReference type="RefSeq" id="WP_260997383.1">
    <property type="nucleotide sequence ID" value="NZ_CP054475.1"/>
</dbReference>
<reference evidence="10" key="1">
    <citation type="submission" date="2020-06" db="EMBL/GenBank/DDBJ databases">
        <title>Thalassolituus marinus alknpb1M-1, a hydrocarbon-degrading bacterium isolated from the deep-sea overlying water using an in-situ strategy from the South China Sea basin.</title>
        <authorList>
            <person name="Dong C."/>
            <person name="Chen Y."/>
            <person name="Shao Z."/>
        </authorList>
    </citation>
    <scope>NUCLEOTIDE SEQUENCE [LARGE SCALE GENOMIC DNA]</scope>
    <source>
        <strain evidence="10">alknpb1M-1</strain>
    </source>
</reference>
<keyword evidence="4 5" id="KW-0963">Cytoplasm</keyword>
<gene>
    <name evidence="5 9" type="primary">recX</name>
    <name evidence="9" type="ORF">HUF19_14995</name>
</gene>
<comment type="function">
    <text evidence="5">Modulates RecA activity.</text>
</comment>
<dbReference type="Gene3D" id="1.10.10.10">
    <property type="entry name" value="Winged helix-like DNA-binding domain superfamily/Winged helix DNA-binding domain"/>
    <property type="match status" value="3"/>
</dbReference>
<dbReference type="Proteomes" id="UP001065322">
    <property type="component" value="Chromosome"/>
</dbReference>
<evidence type="ECO:0000256" key="5">
    <source>
        <dbReference type="HAMAP-Rule" id="MF_01114"/>
    </source>
</evidence>
<dbReference type="InterPro" id="IPR003783">
    <property type="entry name" value="Regulatory_RecX"/>
</dbReference>
<dbReference type="EMBL" id="CP054475">
    <property type="protein sequence ID" value="UXD88656.1"/>
    <property type="molecule type" value="Genomic_DNA"/>
</dbReference>
<evidence type="ECO:0000259" key="6">
    <source>
        <dbReference type="Pfam" id="PF02631"/>
    </source>
</evidence>
<dbReference type="InterPro" id="IPR053926">
    <property type="entry name" value="RecX_HTH_1st"/>
</dbReference>
<dbReference type="Pfam" id="PF21982">
    <property type="entry name" value="RecX_HTH1"/>
    <property type="match status" value="1"/>
</dbReference>
<dbReference type="Pfam" id="PF21981">
    <property type="entry name" value="RecX_HTH3"/>
    <property type="match status" value="1"/>
</dbReference>
<evidence type="ECO:0000259" key="8">
    <source>
        <dbReference type="Pfam" id="PF21982"/>
    </source>
</evidence>
<dbReference type="InterPro" id="IPR053924">
    <property type="entry name" value="RecX_HTH_2nd"/>
</dbReference>
<name>A0ABY6AC98_9GAMM</name>
<evidence type="ECO:0000256" key="3">
    <source>
        <dbReference type="ARBA" id="ARBA00018111"/>
    </source>
</evidence>
<dbReference type="PANTHER" id="PTHR33602">
    <property type="entry name" value="REGULATORY PROTEIN RECX FAMILY PROTEIN"/>
    <property type="match status" value="1"/>
</dbReference>
<accession>A0ABY6AC98</accession>
<dbReference type="Pfam" id="PF02631">
    <property type="entry name" value="RecX_HTH2"/>
    <property type="match status" value="1"/>
</dbReference>
<proteinExistence type="inferred from homology"/>
<dbReference type="HAMAP" id="MF_01114">
    <property type="entry name" value="RecX"/>
    <property type="match status" value="1"/>
</dbReference>
<evidence type="ECO:0000256" key="2">
    <source>
        <dbReference type="ARBA" id="ARBA00009695"/>
    </source>
</evidence>